<reference evidence="10" key="1">
    <citation type="journal article" date="2015" name="Nat. Plants">
        <title>Genome expansion of Arabis alpina linked with retrotransposition and reduced symmetric DNA methylation.</title>
        <authorList>
            <person name="Willing E.M."/>
            <person name="Rawat V."/>
            <person name="Mandakova T."/>
            <person name="Maumus F."/>
            <person name="James G.V."/>
            <person name="Nordstroem K.J."/>
            <person name="Becker C."/>
            <person name="Warthmann N."/>
            <person name="Chica C."/>
            <person name="Szarzynska B."/>
            <person name="Zytnicki M."/>
            <person name="Albani M.C."/>
            <person name="Kiefer C."/>
            <person name="Bergonzi S."/>
            <person name="Castaings L."/>
            <person name="Mateos J.L."/>
            <person name="Berns M.C."/>
            <person name="Bujdoso N."/>
            <person name="Piofczyk T."/>
            <person name="de Lorenzo L."/>
            <person name="Barrero-Sicilia C."/>
            <person name="Mateos I."/>
            <person name="Piednoel M."/>
            <person name="Hagmann J."/>
            <person name="Chen-Min-Tao R."/>
            <person name="Iglesias-Fernandez R."/>
            <person name="Schuster S.C."/>
            <person name="Alonso-Blanco C."/>
            <person name="Roudier F."/>
            <person name="Carbonero P."/>
            <person name="Paz-Ares J."/>
            <person name="Davis S.J."/>
            <person name="Pecinka A."/>
            <person name="Quesneville H."/>
            <person name="Colot V."/>
            <person name="Lysak M.A."/>
            <person name="Weigel D."/>
            <person name="Coupland G."/>
            <person name="Schneeberger K."/>
        </authorList>
    </citation>
    <scope>NUCLEOTIDE SEQUENCE [LARGE SCALE GENOMIC DNA]</scope>
    <source>
        <strain evidence="10">cv. Pajares</strain>
    </source>
</reference>
<comment type="function">
    <text evidence="6">Serine protease involved in intramembrane proteolysis.</text>
</comment>
<dbReference type="InterPro" id="IPR002610">
    <property type="entry name" value="Peptidase_S54_rhomboid-like"/>
</dbReference>
<evidence type="ECO:0000256" key="4">
    <source>
        <dbReference type="ARBA" id="ARBA00022989"/>
    </source>
</evidence>
<feature type="domain" description="Peptidase S54 rhomboid" evidence="8">
    <location>
        <begin position="99"/>
        <end position="216"/>
    </location>
</feature>
<comment type="similarity">
    <text evidence="2 6">Belongs to the peptidase S54 family.</text>
</comment>
<feature type="region of interest" description="Disordered" evidence="7">
    <location>
        <begin position="1"/>
        <end position="23"/>
    </location>
</feature>
<keyword evidence="6" id="KW-0720">Serine protease</keyword>
<protein>
    <recommendedName>
        <fullName evidence="6">RHOMBOID-like protein</fullName>
        <ecNumber evidence="6">3.4.21.105</ecNumber>
    </recommendedName>
</protein>
<dbReference type="eggNOG" id="KOG2289">
    <property type="taxonomic scope" value="Eukaryota"/>
</dbReference>
<dbReference type="Gramene" id="KFK33229">
    <property type="protein sequence ID" value="KFK33229"/>
    <property type="gene ID" value="AALP_AA6G347100"/>
</dbReference>
<keyword evidence="5 6" id="KW-0472">Membrane</keyword>
<comment type="subcellular location">
    <subcellularLocation>
        <location evidence="1 6">Membrane</location>
        <topology evidence="1 6">Multi-pass membrane protein</topology>
    </subcellularLocation>
</comment>
<comment type="catalytic activity">
    <reaction evidence="6">
        <text>Cleaves type-1 transmembrane domains using a catalytic dyad composed of serine and histidine that are contributed by different transmembrane domains.</text>
        <dbReference type="EC" id="3.4.21.105"/>
    </reaction>
</comment>
<evidence type="ECO:0000256" key="7">
    <source>
        <dbReference type="SAM" id="MobiDB-lite"/>
    </source>
</evidence>
<keyword evidence="6" id="KW-0645">Protease</keyword>
<organism evidence="9 10">
    <name type="scientific">Arabis alpina</name>
    <name type="common">Alpine rock-cress</name>
    <dbReference type="NCBI Taxonomy" id="50452"/>
    <lineage>
        <taxon>Eukaryota</taxon>
        <taxon>Viridiplantae</taxon>
        <taxon>Streptophyta</taxon>
        <taxon>Embryophyta</taxon>
        <taxon>Tracheophyta</taxon>
        <taxon>Spermatophyta</taxon>
        <taxon>Magnoliopsida</taxon>
        <taxon>eudicotyledons</taxon>
        <taxon>Gunneridae</taxon>
        <taxon>Pentapetalae</taxon>
        <taxon>rosids</taxon>
        <taxon>malvids</taxon>
        <taxon>Brassicales</taxon>
        <taxon>Brassicaceae</taxon>
        <taxon>Arabideae</taxon>
        <taxon>Arabis</taxon>
    </lineage>
</organism>
<dbReference type="SUPFAM" id="SSF144091">
    <property type="entry name" value="Rhomboid-like"/>
    <property type="match status" value="1"/>
</dbReference>
<dbReference type="Proteomes" id="UP000029120">
    <property type="component" value="Chromosome 6"/>
</dbReference>
<dbReference type="InterPro" id="IPR035952">
    <property type="entry name" value="Rhomboid-like_sf"/>
</dbReference>
<feature type="transmembrane region" description="Helical" evidence="6">
    <location>
        <begin position="173"/>
        <end position="192"/>
    </location>
</feature>
<evidence type="ECO:0000256" key="3">
    <source>
        <dbReference type="ARBA" id="ARBA00022692"/>
    </source>
</evidence>
<dbReference type="InterPro" id="IPR022764">
    <property type="entry name" value="Peptidase_S54_rhomboid_dom"/>
</dbReference>
<keyword evidence="4 6" id="KW-1133">Transmembrane helix</keyword>
<dbReference type="AlphaFoldDB" id="A0A087GTM7"/>
<sequence>MSLANDRGTSDHSAVGGDQNLNGTPPPLKQPLVFSLTWCQCNSWLVPVIVFANVVIFGVVMFVNNCPKHTESHCVPKFLGRLSFEPLRSNPLFGPSNGTNMITLAYLGFRLEQEFGFVKIGIIYIVSGVGGSILSSLFIRNSISNGASSAICGLIGSLLSEVLTNWSIYTYKVAAVLTLLFGIISSLAFGILPHIDNFAHLGGLFSGFLLGFVLLARPPFKPYQFLMCLLSLTVFIAGFVVALLMLLREEDGNDYCSWCHYLRCVPTSRWSCDGV</sequence>
<accession>A0A087GTM7</accession>
<dbReference type="EC" id="3.4.21.105" evidence="6"/>
<dbReference type="Gene3D" id="1.20.1540.10">
    <property type="entry name" value="Rhomboid-like"/>
    <property type="match status" value="1"/>
</dbReference>
<dbReference type="OMA" id="GGNNTQW"/>
<dbReference type="PANTHER" id="PTHR22936:SF86">
    <property type="entry name" value="RHOMBOID-LIKE PROTEIN 3"/>
    <property type="match status" value="1"/>
</dbReference>
<dbReference type="OrthoDB" id="418595at2759"/>
<name>A0A087GTM7_ARAAL</name>
<feature type="transmembrane region" description="Helical" evidence="6">
    <location>
        <begin position="44"/>
        <end position="63"/>
    </location>
</feature>
<evidence type="ECO:0000256" key="1">
    <source>
        <dbReference type="ARBA" id="ARBA00004141"/>
    </source>
</evidence>
<evidence type="ECO:0000256" key="6">
    <source>
        <dbReference type="RuleBase" id="RU362115"/>
    </source>
</evidence>
<evidence type="ECO:0000313" key="10">
    <source>
        <dbReference type="Proteomes" id="UP000029120"/>
    </source>
</evidence>
<dbReference type="GO" id="GO:0006508">
    <property type="term" value="P:proteolysis"/>
    <property type="evidence" value="ECO:0007669"/>
    <property type="project" value="UniProtKB-KW"/>
</dbReference>
<dbReference type="GO" id="GO:0004252">
    <property type="term" value="F:serine-type endopeptidase activity"/>
    <property type="evidence" value="ECO:0007669"/>
    <property type="project" value="InterPro"/>
</dbReference>
<keyword evidence="10" id="KW-1185">Reference proteome</keyword>
<dbReference type="Pfam" id="PF01694">
    <property type="entry name" value="Rhomboid"/>
    <property type="match status" value="1"/>
</dbReference>
<gene>
    <name evidence="9" type="ordered locus">AALP_Aa6g347100</name>
</gene>
<dbReference type="EMBL" id="CM002874">
    <property type="protein sequence ID" value="KFK33229.1"/>
    <property type="molecule type" value="Genomic_DNA"/>
</dbReference>
<evidence type="ECO:0000313" key="9">
    <source>
        <dbReference type="EMBL" id="KFK33229.1"/>
    </source>
</evidence>
<keyword evidence="3 6" id="KW-0812">Transmembrane</keyword>
<keyword evidence="6" id="KW-0378">Hydrolase</keyword>
<feature type="transmembrane region" description="Helical" evidence="6">
    <location>
        <begin position="117"/>
        <end position="139"/>
    </location>
</feature>
<dbReference type="PANTHER" id="PTHR22936">
    <property type="entry name" value="RHOMBOID-RELATED"/>
    <property type="match status" value="1"/>
</dbReference>
<feature type="transmembrane region" description="Helical" evidence="6">
    <location>
        <begin position="198"/>
        <end position="216"/>
    </location>
</feature>
<comment type="caution">
    <text evidence="6">Lacks conserved residue(s) required for the propagation of feature annotation.</text>
</comment>
<proteinExistence type="inferred from homology"/>
<feature type="transmembrane region" description="Helical" evidence="6">
    <location>
        <begin position="223"/>
        <end position="247"/>
    </location>
</feature>
<dbReference type="GO" id="GO:0016020">
    <property type="term" value="C:membrane"/>
    <property type="evidence" value="ECO:0007669"/>
    <property type="project" value="UniProtKB-SubCell"/>
</dbReference>
<evidence type="ECO:0000259" key="8">
    <source>
        <dbReference type="Pfam" id="PF01694"/>
    </source>
</evidence>
<evidence type="ECO:0000256" key="2">
    <source>
        <dbReference type="ARBA" id="ARBA00009045"/>
    </source>
</evidence>
<evidence type="ECO:0000256" key="5">
    <source>
        <dbReference type="ARBA" id="ARBA00023136"/>
    </source>
</evidence>